<dbReference type="EMBL" id="CAESAQ020000093">
    <property type="protein sequence ID" value="CAB5505896.1"/>
    <property type="molecule type" value="Genomic_DNA"/>
</dbReference>
<keyword evidence="1" id="KW-0472">Membrane</keyword>
<proteinExistence type="predicted"/>
<gene>
    <name evidence="2" type="ORF">THERMOS_2208</name>
</gene>
<dbReference type="AlphaFoldDB" id="A0A8H8XG96"/>
<comment type="caution">
    <text evidence="2">The sequence shown here is derived from an EMBL/GenBank/DDBJ whole genome shotgun (WGS) entry which is preliminary data.</text>
</comment>
<organism evidence="2 3">
    <name type="scientific">Bathymodiolus thermophilus thioautotrophic gill symbiont</name>
    <dbReference type="NCBI Taxonomy" id="2360"/>
    <lineage>
        <taxon>Bacteria</taxon>
        <taxon>Pseudomonadati</taxon>
        <taxon>Pseudomonadota</taxon>
        <taxon>Gammaproteobacteria</taxon>
        <taxon>sulfur-oxidizing symbionts</taxon>
    </lineage>
</organism>
<evidence type="ECO:0000313" key="2">
    <source>
        <dbReference type="EMBL" id="CAB5505896.1"/>
    </source>
</evidence>
<feature type="transmembrane region" description="Helical" evidence="1">
    <location>
        <begin position="7"/>
        <end position="28"/>
    </location>
</feature>
<keyword evidence="3" id="KW-1185">Reference proteome</keyword>
<protein>
    <submittedName>
        <fullName evidence="2">Uncharacterized protein</fullName>
    </submittedName>
</protein>
<sequence>MLIHKSSCFFASLLLGVLKIVIILSILLKIECKKLYNLLNLKTLDKNLIV</sequence>
<accession>A0A8H8XG96</accession>
<evidence type="ECO:0000256" key="1">
    <source>
        <dbReference type="SAM" id="Phobius"/>
    </source>
</evidence>
<evidence type="ECO:0000313" key="3">
    <source>
        <dbReference type="Proteomes" id="UP000643672"/>
    </source>
</evidence>
<keyword evidence="1" id="KW-0812">Transmembrane</keyword>
<keyword evidence="1" id="KW-1133">Transmembrane helix</keyword>
<reference evidence="2 3" key="1">
    <citation type="submission" date="2020-05" db="EMBL/GenBank/DDBJ databases">
        <authorList>
            <person name="Petersen J."/>
            <person name="Sayavedra L."/>
        </authorList>
    </citation>
    <scope>NUCLEOTIDE SEQUENCE [LARGE SCALE GENOMIC DNA]</scope>
    <source>
        <strain evidence="2">B thermophilus SOXS</strain>
    </source>
</reference>
<name>A0A8H8XG96_9GAMM</name>
<dbReference type="Proteomes" id="UP000643672">
    <property type="component" value="Unassembled WGS sequence"/>
</dbReference>